<sequence>MKKWTQAALALLLLIAAIACNKNSDSDLPDTRGGITVYQMLPSYTVSLDFVLDTAIIGSNLGYGQSSGPYKYFRAQNYKLLIYPAGVRDDTLLTTELSVRNGHNISVFLYADSTNLVRLRTTDDDLTPPSTETPRSKIRVVDLADVSVLVDGSKNLQPLAMDVFVDYIDEKSIPVFRSVSFGAITPSLEILAQDKDLDFNWRDSSKVLQTARLNAQEGKIYTLVTTIGKGKPITDTSFRLWQFINN</sequence>
<accession>A0A5B2VU60</accession>
<dbReference type="RefSeq" id="WP_149839156.1">
    <property type="nucleotide sequence ID" value="NZ_VUOC01000003.1"/>
</dbReference>
<organism evidence="2 3">
    <name type="scientific">Chitinophaga agrisoli</name>
    <dbReference type="NCBI Taxonomy" id="2607653"/>
    <lineage>
        <taxon>Bacteria</taxon>
        <taxon>Pseudomonadati</taxon>
        <taxon>Bacteroidota</taxon>
        <taxon>Chitinophagia</taxon>
        <taxon>Chitinophagales</taxon>
        <taxon>Chitinophagaceae</taxon>
        <taxon>Chitinophaga</taxon>
    </lineage>
</organism>
<comment type="caution">
    <text evidence="2">The sequence shown here is derived from an EMBL/GenBank/DDBJ whole genome shotgun (WGS) entry which is preliminary data.</text>
</comment>
<name>A0A5B2VU60_9BACT</name>
<evidence type="ECO:0000313" key="2">
    <source>
        <dbReference type="EMBL" id="KAA2241649.1"/>
    </source>
</evidence>
<evidence type="ECO:0000256" key="1">
    <source>
        <dbReference type="SAM" id="SignalP"/>
    </source>
</evidence>
<dbReference type="AlphaFoldDB" id="A0A5B2VU60"/>
<evidence type="ECO:0000313" key="3">
    <source>
        <dbReference type="Proteomes" id="UP000324611"/>
    </source>
</evidence>
<reference evidence="2 3" key="1">
    <citation type="submission" date="2019-09" db="EMBL/GenBank/DDBJ databases">
        <title>Chitinophaga ginsengihumi sp. nov., isolated from soil of ginseng rhizosphere.</title>
        <authorList>
            <person name="Lee J."/>
        </authorList>
    </citation>
    <scope>NUCLEOTIDE SEQUENCE [LARGE SCALE GENOMIC DNA]</scope>
    <source>
        <strain evidence="2 3">BN140078</strain>
    </source>
</reference>
<gene>
    <name evidence="2" type="ORF">F0L74_17370</name>
</gene>
<dbReference type="EMBL" id="VUOC01000003">
    <property type="protein sequence ID" value="KAA2241649.1"/>
    <property type="molecule type" value="Genomic_DNA"/>
</dbReference>
<protein>
    <submittedName>
        <fullName evidence="2">DUF4397 domain-containing protein</fullName>
    </submittedName>
</protein>
<feature type="chain" id="PRO_5022975247" evidence="1">
    <location>
        <begin position="20"/>
        <end position="246"/>
    </location>
</feature>
<dbReference type="PROSITE" id="PS51257">
    <property type="entry name" value="PROKAR_LIPOPROTEIN"/>
    <property type="match status" value="1"/>
</dbReference>
<proteinExistence type="predicted"/>
<keyword evidence="1" id="KW-0732">Signal</keyword>
<dbReference type="Proteomes" id="UP000324611">
    <property type="component" value="Unassembled WGS sequence"/>
</dbReference>
<keyword evidence="3" id="KW-1185">Reference proteome</keyword>
<feature type="signal peptide" evidence="1">
    <location>
        <begin position="1"/>
        <end position="19"/>
    </location>
</feature>
<reference evidence="2 3" key="2">
    <citation type="submission" date="2019-09" db="EMBL/GenBank/DDBJ databases">
        <authorList>
            <person name="Jin C."/>
        </authorList>
    </citation>
    <scope>NUCLEOTIDE SEQUENCE [LARGE SCALE GENOMIC DNA]</scope>
    <source>
        <strain evidence="2 3">BN140078</strain>
    </source>
</reference>